<name>A0ABY7QWU4_9FIRM</name>
<dbReference type="RefSeq" id="WP_271192085.1">
    <property type="nucleotide sequence ID" value="NZ_CP115667.1"/>
</dbReference>
<dbReference type="CDD" id="cd09911">
    <property type="entry name" value="Lin0431_like"/>
    <property type="match status" value="1"/>
</dbReference>
<proteinExistence type="predicted"/>
<dbReference type="Pfam" id="PF07009">
    <property type="entry name" value="NusG_II"/>
    <property type="match status" value="1"/>
</dbReference>
<dbReference type="SUPFAM" id="SSF82004">
    <property type="entry name" value="N-utilization substance G protein NusG, insert domain"/>
    <property type="match status" value="1"/>
</dbReference>
<dbReference type="Gene3D" id="2.60.320.10">
    <property type="entry name" value="N-utilization substance G protein NusG, insert domain"/>
    <property type="match status" value="1"/>
</dbReference>
<gene>
    <name evidence="1" type="ORF">O6R05_03170</name>
</gene>
<dbReference type="Proteomes" id="UP001210339">
    <property type="component" value="Chromosome"/>
</dbReference>
<dbReference type="InterPro" id="IPR038690">
    <property type="entry name" value="NusG_2_sf"/>
</dbReference>
<organism evidence="1 2">
    <name type="scientific">Peptoniphilus equinus</name>
    <dbReference type="NCBI Taxonomy" id="3016343"/>
    <lineage>
        <taxon>Bacteria</taxon>
        <taxon>Bacillati</taxon>
        <taxon>Bacillota</taxon>
        <taxon>Tissierellia</taxon>
        <taxon>Tissierellales</taxon>
        <taxon>Peptoniphilaceae</taxon>
        <taxon>Peptoniphilus</taxon>
    </lineage>
</organism>
<keyword evidence="2" id="KW-1185">Reference proteome</keyword>
<evidence type="ECO:0000313" key="2">
    <source>
        <dbReference type="Proteomes" id="UP001210339"/>
    </source>
</evidence>
<dbReference type="EMBL" id="CP115667">
    <property type="protein sequence ID" value="WBW50560.1"/>
    <property type="molecule type" value="Genomic_DNA"/>
</dbReference>
<reference evidence="1 2" key="1">
    <citation type="submission" date="2023-01" db="EMBL/GenBank/DDBJ databases">
        <authorList>
            <person name="Lee S.H."/>
            <person name="Jung H.S."/>
            <person name="Yun J.U."/>
        </authorList>
    </citation>
    <scope>NUCLEOTIDE SEQUENCE [LARGE SCALE GENOMIC DNA]</scope>
    <source>
        <strain evidence="1 2">CBA3646</strain>
    </source>
</reference>
<evidence type="ECO:0000313" key="1">
    <source>
        <dbReference type="EMBL" id="WBW50560.1"/>
    </source>
</evidence>
<accession>A0ABY7QWU4</accession>
<sequence length="127" mass="13902">MKKGDFLVVFGILVTALTITWFGQNTLVASTANDVVVQVDGKQVGRYSIKDNEGKTIEINNKYGHNAFVIENGKVHMSHSDCRDQLCMHMPAISKSNETIVCLPNRLVLTVLAPPQAPGNDVDVVLH</sequence>
<protein>
    <submittedName>
        <fullName evidence="1">NusG domain II-containing protein</fullName>
    </submittedName>
</protein>